<dbReference type="AlphaFoldDB" id="A0ABD6CCW7"/>
<proteinExistence type="predicted"/>
<feature type="domain" description="MobA/VirD2-like nuclease" evidence="2">
    <location>
        <begin position="56"/>
        <end position="117"/>
    </location>
</feature>
<evidence type="ECO:0000256" key="1">
    <source>
        <dbReference type="SAM" id="MobiDB-lite"/>
    </source>
</evidence>
<dbReference type="RefSeq" id="WP_247381659.1">
    <property type="nucleotide sequence ID" value="NZ_JALLGV010000011.1"/>
</dbReference>
<feature type="compositionally biased region" description="Basic and acidic residues" evidence="1">
    <location>
        <begin position="183"/>
        <end position="214"/>
    </location>
</feature>
<dbReference type="EMBL" id="JBHUDJ010000009">
    <property type="protein sequence ID" value="MFD1588182.1"/>
    <property type="molecule type" value="Genomic_DNA"/>
</dbReference>
<dbReference type="Proteomes" id="UP001597119">
    <property type="component" value="Unassembled WGS sequence"/>
</dbReference>
<keyword evidence="4" id="KW-1185">Reference proteome</keyword>
<evidence type="ECO:0000313" key="4">
    <source>
        <dbReference type="Proteomes" id="UP001597119"/>
    </source>
</evidence>
<comment type="caution">
    <text evidence="3">The sequence shown here is derived from an EMBL/GenBank/DDBJ whole genome shotgun (WGS) entry which is preliminary data.</text>
</comment>
<feature type="region of interest" description="Disordered" evidence="1">
    <location>
        <begin position="136"/>
        <end position="214"/>
    </location>
</feature>
<feature type="compositionally biased region" description="Basic and acidic residues" evidence="1">
    <location>
        <begin position="146"/>
        <end position="166"/>
    </location>
</feature>
<evidence type="ECO:0000313" key="3">
    <source>
        <dbReference type="EMBL" id="MFD1588182.1"/>
    </source>
</evidence>
<name>A0ABD6CCW7_9EURY</name>
<evidence type="ECO:0000259" key="2">
    <source>
        <dbReference type="Pfam" id="PF03432"/>
    </source>
</evidence>
<dbReference type="Pfam" id="PF03432">
    <property type="entry name" value="Relaxase"/>
    <property type="match status" value="1"/>
</dbReference>
<reference evidence="3 4" key="1">
    <citation type="journal article" date="2019" name="Int. J. Syst. Evol. Microbiol.">
        <title>The Global Catalogue of Microorganisms (GCM) 10K type strain sequencing project: providing services to taxonomists for standard genome sequencing and annotation.</title>
        <authorList>
            <consortium name="The Broad Institute Genomics Platform"/>
            <consortium name="The Broad Institute Genome Sequencing Center for Infectious Disease"/>
            <person name="Wu L."/>
            <person name="Ma J."/>
        </authorList>
    </citation>
    <scope>NUCLEOTIDE SEQUENCE [LARGE SCALE GENOMIC DNA]</scope>
    <source>
        <strain evidence="3 4">CGMCC 1.12125</strain>
    </source>
</reference>
<protein>
    <submittedName>
        <fullName evidence="3">Relaxase/mobilization nuclease domain-containing protein</fullName>
    </submittedName>
</protein>
<gene>
    <name evidence="3" type="ORF">ACFR9U_14465</name>
</gene>
<dbReference type="InterPro" id="IPR005094">
    <property type="entry name" value="Endonuclease_MobA/VirD2"/>
</dbReference>
<accession>A0ABD6CCW7</accession>
<organism evidence="3 4">
    <name type="scientific">Halorientalis brevis</name>
    <dbReference type="NCBI Taxonomy" id="1126241"/>
    <lineage>
        <taxon>Archaea</taxon>
        <taxon>Methanobacteriati</taxon>
        <taxon>Methanobacteriota</taxon>
        <taxon>Stenosarchaea group</taxon>
        <taxon>Halobacteria</taxon>
        <taxon>Halobacteriales</taxon>
        <taxon>Haloarculaceae</taxon>
        <taxon>Halorientalis</taxon>
    </lineage>
</organism>
<sequence length="214" mass="24660">MMAKTDFQRGGAQDLVEYMSRDNDEKVALKDHTGRELEPEQITAFVERSEEHGMERHLILSPDPDAAYNEQELDRGTRRTMSAFRSDDRLATEYVYAIHADHENPHAHVAMTGPEQDLGMDKHDITYLREIAREQFQEPTMLQARAPEKAAGRETLAESEQEREQRALQIALDPEQQSQREQTPQRDHTGTTSSTDREQHPDRDRGHDRSRGGR</sequence>